<evidence type="ECO:0000256" key="1">
    <source>
        <dbReference type="ARBA" id="ARBA00007953"/>
    </source>
</evidence>
<dbReference type="PANTHER" id="PTHR47811:SF1">
    <property type="entry name" value="TRNA PSEUDOURIDINE SYNTHASE D"/>
    <property type="match status" value="1"/>
</dbReference>
<evidence type="ECO:0000313" key="7">
    <source>
        <dbReference type="Proteomes" id="UP001595705"/>
    </source>
</evidence>
<evidence type="ECO:0000259" key="5">
    <source>
        <dbReference type="PROSITE" id="PS50984"/>
    </source>
</evidence>
<proteinExistence type="inferred from homology"/>
<organism evidence="6 7">
    <name type="scientific">Luteimonas soli</name>
    <dbReference type="NCBI Taxonomy" id="1648966"/>
    <lineage>
        <taxon>Bacteria</taxon>
        <taxon>Pseudomonadati</taxon>
        <taxon>Pseudomonadota</taxon>
        <taxon>Gammaproteobacteria</taxon>
        <taxon>Lysobacterales</taxon>
        <taxon>Lysobacteraceae</taxon>
        <taxon>Luteimonas</taxon>
    </lineage>
</organism>
<sequence length="353" mass="38364">MSEAALPAAHGGAVLSATIRTSPEDFFVEEIDAFAASGAGEHLLLTVEKRGMNTAFAAKLLAQRAGVGEQAIGYAGLKDRHAVTRQRFSVHLPGRPAPDIETLQVEGLRVLDHAWHAKKLPRGALAGNRFRLVLRDVQGARAAIDARLRMIAETGVPNYFGEQRFGREGANLGNALAMFAGKRVARAQRTHLLSAARSELFNRVLAARVHDRSWNRGLEGEVWVLDGSRSVFGPEPWSEVLAERLDRFDIHPGAPLWGRGELRTTGAARRMEEAVLADDDAMALRAGLESAGLRQERRATRLRPEALAWEWQGDDGLVLAFSLSPGTYATTVLAELGPIHDLQGGQRPFVGNA</sequence>
<comment type="caution">
    <text evidence="6">The sequence shown here is derived from an EMBL/GenBank/DDBJ whole genome shotgun (WGS) entry which is preliminary data.</text>
</comment>
<dbReference type="InterPro" id="IPR042214">
    <property type="entry name" value="TruD_catalytic"/>
</dbReference>
<dbReference type="InterPro" id="IPR050170">
    <property type="entry name" value="TruD_pseudoU_synthase"/>
</dbReference>
<dbReference type="InterPro" id="IPR020119">
    <property type="entry name" value="PsdUridine_synth_TruD_CS"/>
</dbReference>
<evidence type="ECO:0000256" key="3">
    <source>
        <dbReference type="ARBA" id="ARBA00023235"/>
    </source>
</evidence>
<dbReference type="InterPro" id="IPR001656">
    <property type="entry name" value="PsdUridine_synth_TruD"/>
</dbReference>
<dbReference type="GO" id="GO:0160150">
    <property type="term" value="F:tRNA pseudouridine(13) synthase activity"/>
    <property type="evidence" value="ECO:0007669"/>
    <property type="project" value="UniProtKB-EC"/>
</dbReference>
<feature type="domain" description="TRUD" evidence="5">
    <location>
        <begin position="155"/>
        <end position="302"/>
    </location>
</feature>
<keyword evidence="7" id="KW-1185">Reference proteome</keyword>
<dbReference type="SUPFAM" id="SSF55120">
    <property type="entry name" value="Pseudouridine synthase"/>
    <property type="match status" value="1"/>
</dbReference>
<evidence type="ECO:0000313" key="6">
    <source>
        <dbReference type="EMBL" id="MFC3717444.1"/>
    </source>
</evidence>
<comment type="similarity">
    <text evidence="1 4">Belongs to the pseudouridine synthase TruD family.</text>
</comment>
<dbReference type="EMBL" id="JBHRYA010000012">
    <property type="protein sequence ID" value="MFC3717444.1"/>
    <property type="molecule type" value="Genomic_DNA"/>
</dbReference>
<dbReference type="NCBIfam" id="NF002153">
    <property type="entry name" value="PRK00984.1-2"/>
    <property type="match status" value="1"/>
</dbReference>
<dbReference type="Gene3D" id="3.30.2340.10">
    <property type="entry name" value="TruD, insertion domain"/>
    <property type="match status" value="1"/>
</dbReference>
<dbReference type="PROSITE" id="PS01268">
    <property type="entry name" value="UPF0024"/>
    <property type="match status" value="1"/>
</dbReference>
<keyword evidence="3 4" id="KW-0413">Isomerase</keyword>
<dbReference type="InterPro" id="IPR043165">
    <property type="entry name" value="TruD_insert_sf"/>
</dbReference>
<dbReference type="InterPro" id="IPR011760">
    <property type="entry name" value="PsdUridine_synth_TruD_insert"/>
</dbReference>
<dbReference type="PROSITE" id="PS50984">
    <property type="entry name" value="TRUD"/>
    <property type="match status" value="1"/>
</dbReference>
<reference evidence="7" key="1">
    <citation type="journal article" date="2019" name="Int. J. Syst. Evol. Microbiol.">
        <title>The Global Catalogue of Microorganisms (GCM) 10K type strain sequencing project: providing services to taxonomists for standard genome sequencing and annotation.</title>
        <authorList>
            <consortium name="The Broad Institute Genomics Platform"/>
            <consortium name="The Broad Institute Genome Sequencing Center for Infectious Disease"/>
            <person name="Wu L."/>
            <person name="Ma J."/>
        </authorList>
    </citation>
    <scope>NUCLEOTIDE SEQUENCE [LARGE SCALE GENOMIC DNA]</scope>
    <source>
        <strain evidence="7">KCTC 42441</strain>
    </source>
</reference>
<dbReference type="Gene3D" id="3.30.2350.20">
    <property type="entry name" value="TruD, catalytic domain"/>
    <property type="match status" value="1"/>
</dbReference>
<comment type="catalytic activity">
    <reaction evidence="4">
        <text>uridine(13) in tRNA = pseudouridine(13) in tRNA</text>
        <dbReference type="Rhea" id="RHEA:42540"/>
        <dbReference type="Rhea" id="RHEA-COMP:10105"/>
        <dbReference type="Rhea" id="RHEA-COMP:10106"/>
        <dbReference type="ChEBI" id="CHEBI:65314"/>
        <dbReference type="ChEBI" id="CHEBI:65315"/>
        <dbReference type="EC" id="5.4.99.27"/>
    </reaction>
</comment>
<dbReference type="HAMAP" id="MF_01082">
    <property type="entry name" value="TruD"/>
    <property type="match status" value="1"/>
</dbReference>
<dbReference type="InterPro" id="IPR020103">
    <property type="entry name" value="PsdUridine_synth_cat_dom_sf"/>
</dbReference>
<comment type="function">
    <text evidence="4">Responsible for synthesis of pseudouridine from uracil-13 in transfer RNAs.</text>
</comment>
<gene>
    <name evidence="4 6" type="primary">truD</name>
    <name evidence="6" type="ORF">ACFONC_14930</name>
</gene>
<dbReference type="Pfam" id="PF01142">
    <property type="entry name" value="TruD"/>
    <property type="match status" value="2"/>
</dbReference>
<feature type="active site" description="Nucleophile" evidence="4">
    <location>
        <position position="79"/>
    </location>
</feature>
<dbReference type="RefSeq" id="WP_386745400.1">
    <property type="nucleotide sequence ID" value="NZ_JBHRYA010000012.1"/>
</dbReference>
<keyword evidence="2 4" id="KW-0819">tRNA processing</keyword>
<protein>
    <recommendedName>
        <fullName evidence="4">tRNA pseudouridine synthase D</fullName>
        <ecNumber evidence="4">5.4.99.27</ecNumber>
    </recommendedName>
    <alternativeName>
        <fullName evidence="4">tRNA pseudouridine(13) synthase</fullName>
    </alternativeName>
    <alternativeName>
        <fullName evidence="4">tRNA pseudouridylate synthase D</fullName>
    </alternativeName>
    <alternativeName>
        <fullName evidence="4">tRNA-uridine isomerase D</fullName>
    </alternativeName>
</protein>
<evidence type="ECO:0000256" key="4">
    <source>
        <dbReference type="HAMAP-Rule" id="MF_01082"/>
    </source>
</evidence>
<name>A0ABV7XQR3_9GAMM</name>
<dbReference type="Proteomes" id="UP001595705">
    <property type="component" value="Unassembled WGS sequence"/>
</dbReference>
<dbReference type="PANTHER" id="PTHR47811">
    <property type="entry name" value="TRNA PSEUDOURIDINE SYNTHASE D"/>
    <property type="match status" value="1"/>
</dbReference>
<evidence type="ECO:0000256" key="2">
    <source>
        <dbReference type="ARBA" id="ARBA00022694"/>
    </source>
</evidence>
<dbReference type="CDD" id="cd02575">
    <property type="entry name" value="PseudoU_synth_EcTruD"/>
    <property type="match status" value="1"/>
</dbReference>
<accession>A0ABV7XQR3</accession>
<dbReference type="EC" id="5.4.99.27" evidence="4"/>